<keyword evidence="5" id="KW-0539">Nucleus</keyword>
<gene>
    <name evidence="9" type="primary">LOC104586382</name>
</gene>
<dbReference type="PANTHER" id="PTHR46266">
    <property type="entry name" value="TRANSCRIPTION FACTOR TT8"/>
    <property type="match status" value="1"/>
</dbReference>
<evidence type="ECO:0000256" key="5">
    <source>
        <dbReference type="ARBA" id="ARBA00023242"/>
    </source>
</evidence>
<feature type="region of interest" description="Disordered" evidence="6">
    <location>
        <begin position="285"/>
        <end position="305"/>
    </location>
</feature>
<comment type="subcellular location">
    <subcellularLocation>
        <location evidence="1">Nucleus</location>
    </subcellularLocation>
</comment>
<organism evidence="8 9">
    <name type="scientific">Nelumbo nucifera</name>
    <name type="common">Sacred lotus</name>
    <dbReference type="NCBI Taxonomy" id="4432"/>
    <lineage>
        <taxon>Eukaryota</taxon>
        <taxon>Viridiplantae</taxon>
        <taxon>Streptophyta</taxon>
        <taxon>Embryophyta</taxon>
        <taxon>Tracheophyta</taxon>
        <taxon>Spermatophyta</taxon>
        <taxon>Magnoliopsida</taxon>
        <taxon>Proteales</taxon>
        <taxon>Nelumbonaceae</taxon>
        <taxon>Nelumbo</taxon>
    </lineage>
</organism>
<evidence type="ECO:0000259" key="7">
    <source>
        <dbReference type="PROSITE" id="PS50888"/>
    </source>
</evidence>
<evidence type="ECO:0000256" key="3">
    <source>
        <dbReference type="ARBA" id="ARBA00023159"/>
    </source>
</evidence>
<dbReference type="Proteomes" id="UP000189703">
    <property type="component" value="Unplaced"/>
</dbReference>
<dbReference type="Pfam" id="PF22754">
    <property type="entry name" value="bHLH-TF_ACT-like_plant"/>
    <property type="match status" value="1"/>
</dbReference>
<dbReference type="KEGG" id="nnu:104586382"/>
<dbReference type="InterPro" id="IPR054502">
    <property type="entry name" value="bHLH-TF_ACT-like_plant"/>
</dbReference>
<dbReference type="GO" id="GO:0005634">
    <property type="term" value="C:nucleus"/>
    <property type="evidence" value="ECO:0007669"/>
    <property type="project" value="UniProtKB-SubCell"/>
</dbReference>
<dbReference type="SUPFAM" id="SSF47459">
    <property type="entry name" value="HLH, helix-loop-helix DNA-binding domain"/>
    <property type="match status" value="1"/>
</dbReference>
<feature type="compositionally biased region" description="Basic and acidic residues" evidence="6">
    <location>
        <begin position="550"/>
        <end position="560"/>
    </location>
</feature>
<feature type="region of interest" description="Disordered" evidence="6">
    <location>
        <begin position="550"/>
        <end position="585"/>
    </location>
</feature>
<keyword evidence="8" id="KW-1185">Reference proteome</keyword>
<accession>A0A1U7YSA1</accession>
<dbReference type="Pfam" id="PF00010">
    <property type="entry name" value="HLH"/>
    <property type="match status" value="1"/>
</dbReference>
<dbReference type="InterPro" id="IPR036638">
    <property type="entry name" value="HLH_DNA-bd_sf"/>
</dbReference>
<dbReference type="AlphaFoldDB" id="A0A1U7YSA1"/>
<dbReference type="Pfam" id="PF14215">
    <property type="entry name" value="bHLH-MYC_N"/>
    <property type="match status" value="1"/>
</dbReference>
<dbReference type="OrthoDB" id="690068at2759"/>
<dbReference type="Gene3D" id="4.10.280.10">
    <property type="entry name" value="Helix-loop-helix DNA-binding domain"/>
    <property type="match status" value="1"/>
</dbReference>
<dbReference type="GO" id="GO:0046983">
    <property type="term" value="F:protein dimerization activity"/>
    <property type="evidence" value="ECO:0007669"/>
    <property type="project" value="InterPro"/>
</dbReference>
<dbReference type="GeneID" id="104586382"/>
<name>A0A1U7YSA1_NELNU</name>
<reference evidence="9" key="1">
    <citation type="submission" date="2025-08" db="UniProtKB">
        <authorList>
            <consortium name="RefSeq"/>
        </authorList>
    </citation>
    <scope>IDENTIFICATION</scope>
</reference>
<dbReference type="InParanoid" id="A0A1U7YSA1"/>
<evidence type="ECO:0000256" key="6">
    <source>
        <dbReference type="SAM" id="MobiDB-lite"/>
    </source>
</evidence>
<dbReference type="OMA" id="VVCFPLM"/>
<keyword evidence="4" id="KW-0804">Transcription</keyword>
<sequence>MCWAMGAGLQNQEGVPENHLSKQLAFAVRSIQWSYAIFWSISTRQQGVLEWGDGYYNGNIKTRKTIQHMELNADQMGLRRSEQLRELYESLSAGDTIQQARRPSASLSPEDLTDAEWYYLVCMSFIFSPGQGLPGRALANGQPIWLCNAHYADSKVFSRSLLAKSASIQTVICFPFLGGVVELGVTELVLEDPSLIQHVKTSCLEFPKPICSEQSTSSPQNADNEENPTVKHEVVDSMALDKLNPVSECEVQPEIAPQEALPPSSPNMPKEEIEFEQDGVEELVGVKSGSPDDSSNEYKANQPTEESFMLEGVNAGTSRAHRWQAMDDEFSNCMHGSINLSDSISQTFVNPQKVVSSPKGERTNNLQLQDLQECNHTKLRSLDLGTDDLHYTRTLSAIFKNSHPLNVSPNSFHGGNHESSFKSWVKGGFIDAQKVKIGTPQKILKTILFEVALLHGGSSLKSREEITGKVGICRLEGDYVGMNHVLSERKRREKMNEKFLILRSLVPSISKVDKASILADTIEYLKDLERRIEELESCKELPEFEARTRRKHPDMVERTSDNYGNNDISNGKKPSINKRKASDIDESEPELNQVLSTDCLAADVTVSMIGKEVLIEIRCPWRDCLFLDIMDAVSNLHLDAHTVQSSTVDGILSVTLKSKFRGAAVASAGMVKQALGRVISKG</sequence>
<proteinExistence type="predicted"/>
<dbReference type="InterPro" id="IPR025610">
    <property type="entry name" value="MYC/MYB_N"/>
</dbReference>
<keyword evidence="3" id="KW-0010">Activator</keyword>
<dbReference type="PROSITE" id="PS50888">
    <property type="entry name" value="BHLH"/>
    <property type="match status" value="1"/>
</dbReference>
<protein>
    <submittedName>
        <fullName evidence="9">Transcription factor GLABRA 3-like isoform X1</fullName>
    </submittedName>
</protein>
<feature type="region of interest" description="Disordered" evidence="6">
    <location>
        <begin position="249"/>
        <end position="270"/>
    </location>
</feature>
<evidence type="ECO:0000313" key="9">
    <source>
        <dbReference type="RefSeq" id="XP_010241898.1"/>
    </source>
</evidence>
<feature type="domain" description="BHLH" evidence="7">
    <location>
        <begin position="479"/>
        <end position="528"/>
    </location>
</feature>
<evidence type="ECO:0000256" key="4">
    <source>
        <dbReference type="ARBA" id="ARBA00023163"/>
    </source>
</evidence>
<dbReference type="InterPro" id="IPR011598">
    <property type="entry name" value="bHLH_dom"/>
</dbReference>
<dbReference type="eggNOG" id="ENOG502QT7W">
    <property type="taxonomic scope" value="Eukaryota"/>
</dbReference>
<dbReference type="RefSeq" id="XP_010241898.1">
    <property type="nucleotide sequence ID" value="XM_010243596.2"/>
</dbReference>
<evidence type="ECO:0000313" key="8">
    <source>
        <dbReference type="Proteomes" id="UP000189703"/>
    </source>
</evidence>
<dbReference type="PANTHER" id="PTHR46266:SF3">
    <property type="entry name" value="TRANSCRIPTION FACTOR EGL1"/>
    <property type="match status" value="1"/>
</dbReference>
<evidence type="ECO:0000256" key="1">
    <source>
        <dbReference type="ARBA" id="ARBA00004123"/>
    </source>
</evidence>
<keyword evidence="2" id="KW-0805">Transcription regulation</keyword>
<feature type="compositionally biased region" description="Polar residues" evidence="6">
    <location>
        <begin position="291"/>
        <end position="305"/>
    </location>
</feature>
<dbReference type="SMART" id="SM00353">
    <property type="entry name" value="HLH"/>
    <property type="match status" value="1"/>
</dbReference>
<evidence type="ECO:0000256" key="2">
    <source>
        <dbReference type="ARBA" id="ARBA00023015"/>
    </source>
</evidence>
<dbReference type="STRING" id="4432.A0A1U7YSA1"/>
<dbReference type="FunCoup" id="A0A1U7YSA1">
    <property type="interactions" value="593"/>
</dbReference>